<dbReference type="Gene3D" id="3.40.50.1820">
    <property type="entry name" value="alpha/beta hydrolase"/>
    <property type="match status" value="1"/>
</dbReference>
<proteinExistence type="predicted"/>
<evidence type="ECO:0000259" key="1">
    <source>
        <dbReference type="Pfam" id="PF12697"/>
    </source>
</evidence>
<evidence type="ECO:0000313" key="3">
    <source>
        <dbReference type="Proteomes" id="UP000717328"/>
    </source>
</evidence>
<dbReference type="InterPro" id="IPR029058">
    <property type="entry name" value="AB_hydrolase_fold"/>
</dbReference>
<dbReference type="SUPFAM" id="SSF53474">
    <property type="entry name" value="alpha/beta-Hydrolases"/>
    <property type="match status" value="1"/>
</dbReference>
<gene>
    <name evidence="2" type="ORF">H0H81_008778</name>
</gene>
<name>A0A9P7GJY4_9AGAR</name>
<accession>A0A9P7GJY4</accession>
<dbReference type="EMBL" id="JABCKI010000249">
    <property type="protein sequence ID" value="KAG5651396.1"/>
    <property type="molecule type" value="Genomic_DNA"/>
</dbReference>
<dbReference type="InterPro" id="IPR000073">
    <property type="entry name" value="AB_hydrolase_1"/>
</dbReference>
<organism evidence="2 3">
    <name type="scientific">Sphagnurus paluster</name>
    <dbReference type="NCBI Taxonomy" id="117069"/>
    <lineage>
        <taxon>Eukaryota</taxon>
        <taxon>Fungi</taxon>
        <taxon>Dikarya</taxon>
        <taxon>Basidiomycota</taxon>
        <taxon>Agaricomycotina</taxon>
        <taxon>Agaricomycetes</taxon>
        <taxon>Agaricomycetidae</taxon>
        <taxon>Agaricales</taxon>
        <taxon>Tricholomatineae</taxon>
        <taxon>Lyophyllaceae</taxon>
        <taxon>Sphagnurus</taxon>
    </lineage>
</organism>
<dbReference type="AlphaFoldDB" id="A0A9P7GJY4"/>
<dbReference type="Pfam" id="PF12697">
    <property type="entry name" value="Abhydrolase_6"/>
    <property type="match status" value="1"/>
</dbReference>
<feature type="domain" description="AB hydrolase-1" evidence="1">
    <location>
        <begin position="32"/>
        <end position="338"/>
    </location>
</feature>
<dbReference type="Proteomes" id="UP000717328">
    <property type="component" value="Unassembled WGS sequence"/>
</dbReference>
<reference evidence="2" key="1">
    <citation type="submission" date="2021-02" db="EMBL/GenBank/DDBJ databases">
        <authorList>
            <person name="Nieuwenhuis M."/>
            <person name="Van De Peppel L.J.J."/>
        </authorList>
    </citation>
    <scope>NUCLEOTIDE SEQUENCE</scope>
    <source>
        <strain evidence="2">D49</strain>
    </source>
</reference>
<protein>
    <recommendedName>
        <fullName evidence="1">AB hydrolase-1 domain-containing protein</fullName>
    </recommendedName>
</protein>
<sequence length="347" mass="38345">MAFTTLAAGSGVELSYTDSGVPTESRDSYTTIVAIHGMCFTNLIFERMKAVAYEKGIRIIAPNRRSFPGSTELSSEDFNVLMTGGTHEERDTMIQARGHEIATFIDTSIQTLNLCPISDDGQSGGIILLGWSLGAALALAAIAHSTTLPIEARGRLSKYIRSLVLYESAPIVLGLPTPEQNWAPLVDTSIPEALRLPAFGQWCTAYFDHGDLTKRDLNSLSWVLGSKRRVPTIYNIPEAQLKEMECYGPEAISDLPFLFHFAKQLEASYRKAFYDPEILEAFPKMKLTYITGDKTGAFGIAGLWALQDDEKEAGGKRPVDYRIIPGINHFWHWDEPEKALEGFLACA</sequence>
<reference evidence="2" key="2">
    <citation type="submission" date="2021-10" db="EMBL/GenBank/DDBJ databases">
        <title>Phylogenomics reveals ancestral predisposition of the termite-cultivated fungus Termitomyces towards a domesticated lifestyle.</title>
        <authorList>
            <person name="Auxier B."/>
            <person name="Grum-Grzhimaylo A."/>
            <person name="Cardenas M.E."/>
            <person name="Lodge J.D."/>
            <person name="Laessoe T."/>
            <person name="Pedersen O."/>
            <person name="Smith M.E."/>
            <person name="Kuyper T.W."/>
            <person name="Franco-Molano E.A."/>
            <person name="Baroni T.J."/>
            <person name="Aanen D.K."/>
        </authorList>
    </citation>
    <scope>NUCLEOTIDE SEQUENCE</scope>
    <source>
        <strain evidence="2">D49</strain>
    </source>
</reference>
<evidence type="ECO:0000313" key="2">
    <source>
        <dbReference type="EMBL" id="KAG5651396.1"/>
    </source>
</evidence>
<comment type="caution">
    <text evidence="2">The sequence shown here is derived from an EMBL/GenBank/DDBJ whole genome shotgun (WGS) entry which is preliminary data.</text>
</comment>
<dbReference type="OrthoDB" id="3251587at2759"/>
<keyword evidence="3" id="KW-1185">Reference proteome</keyword>